<dbReference type="KEGG" id="rarg:115727806"/>
<dbReference type="GeneID" id="115727806"/>
<dbReference type="RefSeq" id="XP_030513949.1">
    <property type="nucleotide sequence ID" value="XM_030658089.2"/>
</dbReference>
<organism evidence="3 4">
    <name type="scientific">Rhodamnia argentea</name>
    <dbReference type="NCBI Taxonomy" id="178133"/>
    <lineage>
        <taxon>Eukaryota</taxon>
        <taxon>Viridiplantae</taxon>
        <taxon>Streptophyta</taxon>
        <taxon>Embryophyta</taxon>
        <taxon>Tracheophyta</taxon>
        <taxon>Spermatophyta</taxon>
        <taxon>Magnoliopsida</taxon>
        <taxon>eudicotyledons</taxon>
        <taxon>Gunneridae</taxon>
        <taxon>Pentapetalae</taxon>
        <taxon>rosids</taxon>
        <taxon>malvids</taxon>
        <taxon>Myrtales</taxon>
        <taxon>Myrtaceae</taxon>
        <taxon>Myrtoideae</taxon>
        <taxon>Myrteae</taxon>
        <taxon>Australasian group</taxon>
        <taxon>Rhodamnia</taxon>
    </lineage>
</organism>
<feature type="domain" description="FBD" evidence="2">
    <location>
        <begin position="346"/>
        <end position="415"/>
    </location>
</feature>
<dbReference type="CDD" id="cd22160">
    <property type="entry name" value="F-box_AtFBL13-like"/>
    <property type="match status" value="1"/>
</dbReference>
<dbReference type="SUPFAM" id="SSF81383">
    <property type="entry name" value="F-box domain"/>
    <property type="match status" value="1"/>
</dbReference>
<dbReference type="PANTHER" id="PTHR31639">
    <property type="entry name" value="F-BOX PROTEIN-LIKE"/>
    <property type="match status" value="1"/>
</dbReference>
<keyword evidence="3" id="KW-1185">Reference proteome</keyword>
<dbReference type="Gene3D" id="3.80.10.10">
    <property type="entry name" value="Ribonuclease Inhibitor"/>
    <property type="match status" value="1"/>
</dbReference>
<dbReference type="AlphaFoldDB" id="A0A8B8MVB7"/>
<dbReference type="Pfam" id="PF24758">
    <property type="entry name" value="LRR_At5g56370"/>
    <property type="match status" value="1"/>
</dbReference>
<name>A0A8B8MVB7_9MYRT</name>
<dbReference type="InterPro" id="IPR006566">
    <property type="entry name" value="FBD"/>
</dbReference>
<reference evidence="4" key="2">
    <citation type="submission" date="2025-08" db="UniProtKB">
        <authorList>
            <consortium name="RefSeq"/>
        </authorList>
    </citation>
    <scope>IDENTIFICATION</scope>
    <source>
        <tissue evidence="4">Leaf</tissue>
    </source>
</reference>
<dbReference type="Proteomes" id="UP000827889">
    <property type="component" value="Chromosome 2"/>
</dbReference>
<proteinExistence type="predicted"/>
<dbReference type="InterPro" id="IPR036047">
    <property type="entry name" value="F-box-like_dom_sf"/>
</dbReference>
<reference evidence="3" key="1">
    <citation type="submission" date="2025-05" db="UniProtKB">
        <authorList>
            <consortium name="RefSeq"/>
        </authorList>
    </citation>
    <scope>NUCLEOTIDE SEQUENCE [LARGE SCALE GENOMIC DNA]</scope>
</reference>
<dbReference type="InterPro" id="IPR055411">
    <property type="entry name" value="LRR_FXL15/At3g58940/PEG3-like"/>
</dbReference>
<evidence type="ECO:0000313" key="4">
    <source>
        <dbReference type="RefSeq" id="XP_030513949.1"/>
    </source>
</evidence>
<dbReference type="Pfam" id="PF00646">
    <property type="entry name" value="F-box"/>
    <property type="match status" value="1"/>
</dbReference>
<dbReference type="InterPro" id="IPR032675">
    <property type="entry name" value="LRR_dom_sf"/>
</dbReference>
<dbReference type="PANTHER" id="PTHR31639:SF93">
    <property type="entry name" value="F-BOX_FBD_LRR PROTEIN"/>
    <property type="match status" value="1"/>
</dbReference>
<dbReference type="OrthoDB" id="1163429at2759"/>
<sequence>MTNELDKISNIPGHIMDQILSCLPIKEAVRTSILSRKWRYKWSSLPKLVFDNQCTVATGVPSLQPSPNENLVKIIDEVLLLHTGTIQKFMLSHKRFYATSNIDHWILHLSRVSVKEIVLHIWKGNYYKIPTTLFNFQDLTHLELLRCVVKIPSTFEGWKNLKTLYLSQVKLSPDELEALISRCPLLKNLSLLKGTEQVNIKACNLEWLSLRGRFQDVDFGVMNCLKSVTIGFSDDMANKRGPDNANLSNLQKIFRNLPNIQSLKLEDYSLKYLAVGNVPQTLPDELVHLKHLFLCIDFNNVDEILTVMCLIKRSPQLKQVDFQSRAENQQTEWIRTMADFWEDHQSYCLEQVQVVSMSGICGSMPELEIMKFLLACLPKLRTMTIRPNSMSGEGKLFRELLRFRRASAQAEVIFLDPVDSEAKPH</sequence>
<dbReference type="SMART" id="SM00579">
    <property type="entry name" value="FBD"/>
    <property type="match status" value="1"/>
</dbReference>
<dbReference type="SUPFAM" id="SSF52047">
    <property type="entry name" value="RNI-like"/>
    <property type="match status" value="1"/>
</dbReference>
<evidence type="ECO:0000313" key="3">
    <source>
        <dbReference type="Proteomes" id="UP000827889"/>
    </source>
</evidence>
<evidence type="ECO:0000259" key="1">
    <source>
        <dbReference type="SMART" id="SM00256"/>
    </source>
</evidence>
<dbReference type="InterPro" id="IPR001810">
    <property type="entry name" value="F-box_dom"/>
</dbReference>
<dbReference type="SMART" id="SM00256">
    <property type="entry name" value="FBOX"/>
    <property type="match status" value="1"/>
</dbReference>
<evidence type="ECO:0000259" key="2">
    <source>
        <dbReference type="SMART" id="SM00579"/>
    </source>
</evidence>
<feature type="domain" description="F-box" evidence="1">
    <location>
        <begin position="11"/>
        <end position="51"/>
    </location>
</feature>
<gene>
    <name evidence="4" type="primary">LOC115727806</name>
</gene>
<dbReference type="InterPro" id="IPR053781">
    <property type="entry name" value="F-box_AtFBL13-like"/>
</dbReference>
<accession>A0A8B8MVB7</accession>
<protein>
    <submittedName>
        <fullName evidence="4">F-box/FBD/LRR-repeat protein At1g13570-like</fullName>
    </submittedName>
</protein>